<dbReference type="Proteomes" id="UP000283360">
    <property type="component" value="Unassembled WGS sequence"/>
</dbReference>
<keyword evidence="3" id="KW-0812">Transmembrane</keyword>
<dbReference type="PANTHER" id="PTHR42715">
    <property type="entry name" value="BETA-GLUCOSIDASE"/>
    <property type="match status" value="1"/>
</dbReference>
<dbReference type="InterPro" id="IPR013783">
    <property type="entry name" value="Ig-like_fold"/>
</dbReference>
<dbReference type="InterPro" id="IPR036962">
    <property type="entry name" value="Glyco_hydro_3_N_sf"/>
</dbReference>
<dbReference type="RefSeq" id="WP_117835199.1">
    <property type="nucleotide sequence ID" value="NZ_QRXJ01000010.1"/>
</dbReference>
<organism evidence="5 6">
    <name type="scientific">Coprococcus comes</name>
    <dbReference type="NCBI Taxonomy" id="410072"/>
    <lineage>
        <taxon>Bacteria</taxon>
        <taxon>Bacillati</taxon>
        <taxon>Bacillota</taxon>
        <taxon>Clostridia</taxon>
        <taxon>Lachnospirales</taxon>
        <taxon>Lachnospiraceae</taxon>
        <taxon>Coprococcus</taxon>
    </lineage>
</organism>
<comment type="similarity">
    <text evidence="1">Belongs to the glycosyl hydrolase 3 family.</text>
</comment>
<evidence type="ECO:0000256" key="3">
    <source>
        <dbReference type="SAM" id="Phobius"/>
    </source>
</evidence>
<reference evidence="5 6" key="1">
    <citation type="submission" date="2018-08" db="EMBL/GenBank/DDBJ databases">
        <title>A genome reference for cultivated species of the human gut microbiota.</title>
        <authorList>
            <person name="Zou Y."/>
            <person name="Xue W."/>
            <person name="Luo G."/>
        </authorList>
    </citation>
    <scope>NUCLEOTIDE SEQUENCE [LARGE SCALE GENOMIC DNA]</scope>
    <source>
        <strain evidence="5 6">AF18-12LB</strain>
    </source>
</reference>
<dbReference type="InterPro" id="IPR001764">
    <property type="entry name" value="Glyco_hydro_3_N"/>
</dbReference>
<feature type="transmembrane region" description="Helical" evidence="3">
    <location>
        <begin position="20"/>
        <end position="40"/>
    </location>
</feature>
<evidence type="ECO:0000256" key="2">
    <source>
        <dbReference type="ARBA" id="ARBA00022801"/>
    </source>
</evidence>
<dbReference type="PRINTS" id="PR00133">
    <property type="entry name" value="GLHYDRLASE3"/>
</dbReference>
<dbReference type="Gene3D" id="2.60.40.10">
    <property type="entry name" value="Immunoglobulins"/>
    <property type="match status" value="1"/>
</dbReference>
<keyword evidence="3" id="KW-0472">Membrane</keyword>
<keyword evidence="2 5" id="KW-0378">Hydrolase</keyword>
<keyword evidence="3" id="KW-1133">Transmembrane helix</keyword>
<dbReference type="Gene3D" id="3.20.20.300">
    <property type="entry name" value="Glycoside hydrolase, family 3, N-terminal domain"/>
    <property type="match status" value="1"/>
</dbReference>
<dbReference type="InterPro" id="IPR026891">
    <property type="entry name" value="Fn3-like"/>
</dbReference>
<dbReference type="AlphaFoldDB" id="A0A3R6A7K2"/>
<evidence type="ECO:0000313" key="6">
    <source>
        <dbReference type="Proteomes" id="UP000283360"/>
    </source>
</evidence>
<dbReference type="InterPro" id="IPR002772">
    <property type="entry name" value="Glyco_hydro_3_C"/>
</dbReference>
<name>A0A3R6A7K2_9FIRM</name>
<dbReference type="PANTHER" id="PTHR42715:SF10">
    <property type="entry name" value="BETA-GLUCOSIDASE"/>
    <property type="match status" value="1"/>
</dbReference>
<dbReference type="GO" id="GO:0004553">
    <property type="term" value="F:hydrolase activity, hydrolyzing O-glycosyl compounds"/>
    <property type="evidence" value="ECO:0007669"/>
    <property type="project" value="InterPro"/>
</dbReference>
<dbReference type="SUPFAM" id="SSF52279">
    <property type="entry name" value="Beta-D-glucan exohydrolase, C-terminal domain"/>
    <property type="match status" value="1"/>
</dbReference>
<evidence type="ECO:0000256" key="1">
    <source>
        <dbReference type="ARBA" id="ARBA00005336"/>
    </source>
</evidence>
<feature type="domain" description="Fibronectin type III-like" evidence="4">
    <location>
        <begin position="446"/>
        <end position="525"/>
    </location>
</feature>
<dbReference type="SUPFAM" id="SSF51445">
    <property type="entry name" value="(Trans)glycosidases"/>
    <property type="match status" value="1"/>
</dbReference>
<protein>
    <submittedName>
        <fullName evidence="5">Glycoside hydrolase</fullName>
    </submittedName>
</protein>
<dbReference type="Gene3D" id="3.40.50.1700">
    <property type="entry name" value="Glycoside hydrolase family 3 C-terminal domain"/>
    <property type="match status" value="1"/>
</dbReference>
<evidence type="ECO:0000313" key="5">
    <source>
        <dbReference type="EMBL" id="RGT89733.1"/>
    </source>
</evidence>
<proteinExistence type="inferred from homology"/>
<gene>
    <name evidence="5" type="ORF">DWX03_08920</name>
</gene>
<dbReference type="InterPro" id="IPR017853">
    <property type="entry name" value="GH"/>
</dbReference>
<feature type="transmembrane region" description="Helical" evidence="3">
    <location>
        <begin position="965"/>
        <end position="982"/>
    </location>
</feature>
<dbReference type="SMART" id="SM01217">
    <property type="entry name" value="Fn3_like"/>
    <property type="match status" value="1"/>
</dbReference>
<dbReference type="GO" id="GO:0005975">
    <property type="term" value="P:carbohydrate metabolic process"/>
    <property type="evidence" value="ECO:0007669"/>
    <property type="project" value="InterPro"/>
</dbReference>
<dbReference type="Pfam" id="PF14310">
    <property type="entry name" value="Fn3-like"/>
    <property type="match status" value="1"/>
</dbReference>
<dbReference type="Pfam" id="PF00933">
    <property type="entry name" value="Glyco_hydro_3"/>
    <property type="match status" value="1"/>
</dbReference>
<dbReference type="Pfam" id="PF01915">
    <property type="entry name" value="Glyco_hydro_3_C"/>
    <property type="match status" value="1"/>
</dbReference>
<evidence type="ECO:0000259" key="4">
    <source>
        <dbReference type="SMART" id="SM01217"/>
    </source>
</evidence>
<dbReference type="EMBL" id="QRXJ01000010">
    <property type="protein sequence ID" value="RGT89733.1"/>
    <property type="molecule type" value="Genomic_DNA"/>
</dbReference>
<sequence>MKTKEERKQRKAERKRKPHFVRHSFGMAFGVIFLGAAIVIPQITMPFNGMLQGFMGDMDIDITEKKTQDILNQGKDLSMDIEREGAVLLKNENETLPLAKDVNKVNVFGWASTQWLGGGSGSGQIISTDETILTALKNYGIEYNEELEKMYQDFCGEREYKNALSSWPKDFSRLYEPDINDGESYTEELLQNAKDYSDTAIVVIGRPTGESNDNPQKQYKINKKDGEVVVDDTRTSLDLSTEEEALLTYAGANFEHVIVVLNTGNVMTLGQIETIDGIDACLLAGYTGQYAASVLPEILWGDVNPSGHTADTWAYDFNTAASYANAGENGVGSYSNGKGLYPYNGTSNGNLGEEFQYDQVSYEDYAEGIYVGYKWYETADAEGYWNQVENDHGKGYEGVVQYPFGYGLSYTTFDWELKDHSVEIAKDGSVSATVKVTNTGDKAGKDVVEFYYTAPYEKGGIEKSEVELGDYAKTKLLGPGESEEVVVTVSAEDMASYDAYDNNKNGFAGYELDEGTYTFSIRTDSHTVKNQFNIDLKDNIQYQEDGTTGNTVSNKFTGADAVDGVSLDGSESESGIIYLTRSDFAGTYPKENTKTREMAENVKKLNLYTDEMANDWIDENDEPITTGAKNNLKVEENGKLTELGIELGSDYDDPKWEDVLDQLTIKEMQTAVNYAYVNTGAFESVGKPIALDFDGPNQVGSFTQGMNASGTGFANATVLAQTWNKDLAFNQGLQMGQEGAAFGYGGLYGPSVNIHRSPLNGRNYEYFSEDSILSGLMSGNEVKGVMSAGMYVYIKHFICNDGESGIYRDSVYLWMPEQALREVYLKPFRILVEDYGATGLMTSYNRIGAVWAGGSEALLTGILRDEWGFKGTVVTDFSDHAEYMNGGQMLRAGGDIWMNMMSPINGETESASYQKALRETAKHIIYTYLNARVTNMNYAEKTGNTDILRPTITKQTNLVQKIVKVLYVLAAVLILWMAYALWKDVKKRKILKAEGYYEKKKQEKLAKKKK</sequence>
<dbReference type="InterPro" id="IPR036881">
    <property type="entry name" value="Glyco_hydro_3_C_sf"/>
</dbReference>
<comment type="caution">
    <text evidence="5">The sequence shown here is derived from an EMBL/GenBank/DDBJ whole genome shotgun (WGS) entry which is preliminary data.</text>
</comment>
<accession>A0A3R6A7K2</accession>
<keyword evidence="6" id="KW-1185">Reference proteome</keyword>
<dbReference type="InterPro" id="IPR050288">
    <property type="entry name" value="Cellulose_deg_GH3"/>
</dbReference>